<reference evidence="2 3" key="1">
    <citation type="submission" date="2019-08" db="EMBL/GenBank/DDBJ databases">
        <authorList>
            <person name="Peeters C."/>
        </authorList>
    </citation>
    <scope>NUCLEOTIDE SEQUENCE [LARGE SCALE GENOMIC DNA]</scope>
    <source>
        <strain evidence="2 3">LMG 31010</strain>
    </source>
</reference>
<evidence type="ECO:0000313" key="1">
    <source>
        <dbReference type="EMBL" id="UVA78243.1"/>
    </source>
</evidence>
<dbReference type="Proteomes" id="UP001058980">
    <property type="component" value="Chromosome"/>
</dbReference>
<gene>
    <name evidence="1" type="ORF">NTU39_19525</name>
    <name evidence="2" type="ORF">PCO31010_04251</name>
</gene>
<dbReference type="EMBL" id="CP102780">
    <property type="protein sequence ID" value="UVA78243.1"/>
    <property type="molecule type" value="Genomic_DNA"/>
</dbReference>
<name>A0A5E4Y253_9BURK</name>
<proteinExistence type="predicted"/>
<dbReference type="EMBL" id="CABPSA010000008">
    <property type="protein sequence ID" value="VVE42829.1"/>
    <property type="molecule type" value="Genomic_DNA"/>
</dbReference>
<evidence type="ECO:0000313" key="4">
    <source>
        <dbReference type="Proteomes" id="UP001058980"/>
    </source>
</evidence>
<dbReference type="RefSeq" id="WP_150665979.1">
    <property type="nucleotide sequence ID" value="NZ_CABPSA010000008.1"/>
</dbReference>
<sequence>MKHRPAREDYRRWLNAQRGETSADAQEAAQTTAALPELPATLPYAGYVVWFYASLTYLDIRFDHHQFAIVTQQVPSPAEAFYFDHFDAAYGHAADVGEPCLILFASVTGGAASVAG</sequence>
<dbReference type="OrthoDB" id="8943056at2"/>
<protein>
    <submittedName>
        <fullName evidence="2">Uncharacterized protein</fullName>
    </submittedName>
</protein>
<organism evidence="2 3">
    <name type="scientific">Pandoraea commovens</name>
    <dbReference type="NCBI Taxonomy" id="2508289"/>
    <lineage>
        <taxon>Bacteria</taxon>
        <taxon>Pseudomonadati</taxon>
        <taxon>Pseudomonadota</taxon>
        <taxon>Betaproteobacteria</taxon>
        <taxon>Burkholderiales</taxon>
        <taxon>Burkholderiaceae</taxon>
        <taxon>Pandoraea</taxon>
    </lineage>
</organism>
<dbReference type="Proteomes" id="UP000343335">
    <property type="component" value="Unassembled WGS sequence"/>
</dbReference>
<evidence type="ECO:0000313" key="3">
    <source>
        <dbReference type="Proteomes" id="UP000343335"/>
    </source>
</evidence>
<evidence type="ECO:0000313" key="2">
    <source>
        <dbReference type="EMBL" id="VVE42829.1"/>
    </source>
</evidence>
<keyword evidence="4" id="KW-1185">Reference proteome</keyword>
<reference evidence="1" key="2">
    <citation type="submission" date="2022-08" db="EMBL/GenBank/DDBJ databases">
        <title>Multi-unit outbreak of Pandoraea commovens among non-cystic fibrosis intensive care patients from 2019 to 2021 in Berlin, Germany.</title>
        <authorList>
            <person name="Menzel P."/>
        </authorList>
    </citation>
    <scope>NUCLEOTIDE SEQUENCE</scope>
    <source>
        <strain evidence="1">LB-19-202-79</strain>
    </source>
</reference>
<accession>A0A5E4Y253</accession>
<dbReference type="AlphaFoldDB" id="A0A5E4Y253"/>